<dbReference type="Pfam" id="PF01593">
    <property type="entry name" value="Amino_oxidase"/>
    <property type="match status" value="1"/>
</dbReference>
<evidence type="ECO:0000259" key="1">
    <source>
        <dbReference type="Pfam" id="PF01593"/>
    </source>
</evidence>
<dbReference type="Gene3D" id="3.90.660.10">
    <property type="match status" value="1"/>
</dbReference>
<dbReference type="OrthoDB" id="9982100at2759"/>
<dbReference type="Proteomes" id="UP000663889">
    <property type="component" value="Unassembled WGS sequence"/>
</dbReference>
<gene>
    <name evidence="5" type="ORF">FNK824_LOCUS24956</name>
    <name evidence="4" type="ORF">OTI717_LOCUS11288</name>
    <name evidence="3" type="ORF">RFH988_LOCUS25144</name>
    <name evidence="2" type="ORF">SEV965_LOCUS18385</name>
</gene>
<protein>
    <recommendedName>
        <fullName evidence="1">Amine oxidase domain-containing protein</fullName>
    </recommendedName>
</protein>
<dbReference type="AlphaFoldDB" id="A0A814SQX4"/>
<dbReference type="EMBL" id="CAJOAX010001067">
    <property type="protein sequence ID" value="CAF3682022.1"/>
    <property type="molecule type" value="Genomic_DNA"/>
</dbReference>
<dbReference type="InterPro" id="IPR036188">
    <property type="entry name" value="FAD/NAD-bd_sf"/>
</dbReference>
<accession>A0A814SQX4</accession>
<dbReference type="EMBL" id="CAJNOU010001093">
    <property type="protein sequence ID" value="CAF1149774.1"/>
    <property type="molecule type" value="Genomic_DNA"/>
</dbReference>
<proteinExistence type="predicted"/>
<organism evidence="2 6">
    <name type="scientific">Rotaria sordida</name>
    <dbReference type="NCBI Taxonomy" id="392033"/>
    <lineage>
        <taxon>Eukaryota</taxon>
        <taxon>Metazoa</taxon>
        <taxon>Spiralia</taxon>
        <taxon>Gnathifera</taxon>
        <taxon>Rotifera</taxon>
        <taxon>Eurotatoria</taxon>
        <taxon>Bdelloidea</taxon>
        <taxon>Philodinida</taxon>
        <taxon>Philodinidae</taxon>
        <taxon>Rotaria</taxon>
    </lineage>
</organism>
<dbReference type="InterPro" id="IPR050281">
    <property type="entry name" value="Flavin_monoamine_oxidase"/>
</dbReference>
<dbReference type="PANTHER" id="PTHR10742:SF410">
    <property type="entry name" value="LYSINE-SPECIFIC HISTONE DEMETHYLASE 2"/>
    <property type="match status" value="1"/>
</dbReference>
<feature type="domain" description="Amine oxidase" evidence="1">
    <location>
        <begin position="15"/>
        <end position="439"/>
    </location>
</feature>
<sequence>MSTNVDVVIVGAGAAGIAAAIELQSTNLSFLVLEARNRIGGRAYTDQETFPSIPIDLGASWIHSYGPENVLYDYHESFNVDEKKYSTGKYGICFDYDGQHFTSETIFHARIICEKIFQHLELYTYNKKDYEDLSIEQVIKSEYDRLVTDGPIKRFVDLMLSGEEQYEGSNLTDLSAKSHGLGSGSGNDQWVSFGYGNLLERIAKKHNLSIQLNTFVTHINITDSNRIAIKTSNDSSIIYCRRVIITIPLGCLKRETIIFEPRLPGWKRNAINQMGIGLMNKLIVQFPNCFWDSDIGSFSHACNERRGRFRFTICLPSPANILILFVTGIFANELEILTDNQILEQIMKFLRQTFPKITVPDPINYKFTRWGQDPLAYGSYSNFAVHASPQTIEQLAKETSDGRVQWAGEHANIDDGTEDWLYACVHSAFQSGQRAAKIIRNQLCSS</sequence>
<evidence type="ECO:0000313" key="5">
    <source>
        <dbReference type="EMBL" id="CAF3982725.1"/>
    </source>
</evidence>
<dbReference type="Proteomes" id="UP000663882">
    <property type="component" value="Unassembled WGS sequence"/>
</dbReference>
<evidence type="ECO:0000313" key="3">
    <source>
        <dbReference type="EMBL" id="CAF1211356.1"/>
    </source>
</evidence>
<dbReference type="EMBL" id="CAJOBE010005713">
    <property type="protein sequence ID" value="CAF3982725.1"/>
    <property type="molecule type" value="Genomic_DNA"/>
</dbReference>
<name>A0A814SQX4_9BILA</name>
<dbReference type="GO" id="GO:0016491">
    <property type="term" value="F:oxidoreductase activity"/>
    <property type="evidence" value="ECO:0007669"/>
    <property type="project" value="InterPro"/>
</dbReference>
<dbReference type="PANTHER" id="PTHR10742">
    <property type="entry name" value="FLAVIN MONOAMINE OXIDASE"/>
    <property type="match status" value="1"/>
</dbReference>
<dbReference type="InterPro" id="IPR002937">
    <property type="entry name" value="Amino_oxidase"/>
</dbReference>
<dbReference type="Gene3D" id="3.50.50.60">
    <property type="entry name" value="FAD/NAD(P)-binding domain"/>
    <property type="match status" value="1"/>
</dbReference>
<comment type="caution">
    <text evidence="2">The sequence shown here is derived from an EMBL/GenBank/DDBJ whole genome shotgun (WGS) entry which is preliminary data.</text>
</comment>
<evidence type="ECO:0000313" key="4">
    <source>
        <dbReference type="EMBL" id="CAF3682022.1"/>
    </source>
</evidence>
<reference evidence="2" key="1">
    <citation type="submission" date="2021-02" db="EMBL/GenBank/DDBJ databases">
        <authorList>
            <person name="Nowell W R."/>
        </authorList>
    </citation>
    <scope>NUCLEOTIDE SEQUENCE</scope>
</reference>
<dbReference type="EMBL" id="CAJNOO010001891">
    <property type="protein sequence ID" value="CAF1211356.1"/>
    <property type="molecule type" value="Genomic_DNA"/>
</dbReference>
<dbReference type="Proteomes" id="UP000663823">
    <property type="component" value="Unassembled WGS sequence"/>
</dbReference>
<dbReference type="SUPFAM" id="SSF54373">
    <property type="entry name" value="FAD-linked reductases, C-terminal domain"/>
    <property type="match status" value="1"/>
</dbReference>
<dbReference type="SUPFAM" id="SSF51905">
    <property type="entry name" value="FAD/NAD(P)-binding domain"/>
    <property type="match status" value="1"/>
</dbReference>
<dbReference type="Proteomes" id="UP000663874">
    <property type="component" value="Unassembled WGS sequence"/>
</dbReference>
<evidence type="ECO:0000313" key="6">
    <source>
        <dbReference type="Proteomes" id="UP000663889"/>
    </source>
</evidence>
<evidence type="ECO:0000313" key="2">
    <source>
        <dbReference type="EMBL" id="CAF1149774.1"/>
    </source>
</evidence>